<gene>
    <name evidence="1" type="ORF">S12H4_61012</name>
</gene>
<name>X1UIV7_9ZZZZ</name>
<proteinExistence type="predicted"/>
<sequence>WWVGLGEFKDIDEIKEDGASFAENARKKASGYAKATGFWTIADDSGLVVDALGGEPGVKSARFSGEKLEGEDRTLIDHRNIAKVLELLKDVPEEKRTARFVCCLCLASPEEILAETQGTAEGVIT</sequence>
<dbReference type="EMBL" id="BARW01040348">
    <property type="protein sequence ID" value="GAJ17398.1"/>
    <property type="molecule type" value="Genomic_DNA"/>
</dbReference>
<dbReference type="GO" id="GO:0009143">
    <property type="term" value="P:nucleoside triphosphate catabolic process"/>
    <property type="evidence" value="ECO:0007669"/>
    <property type="project" value="InterPro"/>
</dbReference>
<dbReference type="AlphaFoldDB" id="X1UIV7"/>
<evidence type="ECO:0000313" key="1">
    <source>
        <dbReference type="EMBL" id="GAJ17398.1"/>
    </source>
</evidence>
<protein>
    <submittedName>
        <fullName evidence="1">Uncharacterized protein</fullName>
    </submittedName>
</protein>
<feature type="non-terminal residue" evidence="1">
    <location>
        <position position="1"/>
    </location>
</feature>
<dbReference type="InterPro" id="IPR029001">
    <property type="entry name" value="ITPase-like_fam"/>
</dbReference>
<dbReference type="CDD" id="cd00515">
    <property type="entry name" value="HAM1"/>
    <property type="match status" value="1"/>
</dbReference>
<feature type="non-terminal residue" evidence="1">
    <location>
        <position position="125"/>
    </location>
</feature>
<dbReference type="Gene3D" id="3.90.950.10">
    <property type="match status" value="1"/>
</dbReference>
<organism evidence="1">
    <name type="scientific">marine sediment metagenome</name>
    <dbReference type="NCBI Taxonomy" id="412755"/>
    <lineage>
        <taxon>unclassified sequences</taxon>
        <taxon>metagenomes</taxon>
        <taxon>ecological metagenomes</taxon>
    </lineage>
</organism>
<accession>X1UIV7</accession>
<comment type="caution">
    <text evidence="1">The sequence shown here is derived from an EMBL/GenBank/DDBJ whole genome shotgun (WGS) entry which is preliminary data.</text>
</comment>
<reference evidence="1" key="1">
    <citation type="journal article" date="2014" name="Front. Microbiol.">
        <title>High frequency of phylogenetically diverse reductive dehalogenase-homologous genes in deep subseafloor sedimentary metagenomes.</title>
        <authorList>
            <person name="Kawai M."/>
            <person name="Futagami T."/>
            <person name="Toyoda A."/>
            <person name="Takaki Y."/>
            <person name="Nishi S."/>
            <person name="Hori S."/>
            <person name="Arai W."/>
            <person name="Tsubouchi T."/>
            <person name="Morono Y."/>
            <person name="Uchiyama I."/>
            <person name="Ito T."/>
            <person name="Fujiyama A."/>
            <person name="Inagaki F."/>
            <person name="Takami H."/>
        </authorList>
    </citation>
    <scope>NUCLEOTIDE SEQUENCE</scope>
    <source>
        <strain evidence="1">Expedition CK06-06</strain>
    </source>
</reference>
<dbReference type="Pfam" id="PF01725">
    <property type="entry name" value="Ham1p_like"/>
    <property type="match status" value="1"/>
</dbReference>
<dbReference type="SUPFAM" id="SSF52972">
    <property type="entry name" value="ITPase-like"/>
    <property type="match status" value="1"/>
</dbReference>
<dbReference type="GO" id="GO:0047429">
    <property type="term" value="F:nucleoside triphosphate diphosphatase activity"/>
    <property type="evidence" value="ECO:0007669"/>
    <property type="project" value="InterPro"/>
</dbReference>
<dbReference type="InterPro" id="IPR002637">
    <property type="entry name" value="RdgB/HAM1"/>
</dbReference>